<dbReference type="EMBL" id="JASNQZ010000004">
    <property type="protein sequence ID" value="KAL0958514.1"/>
    <property type="molecule type" value="Genomic_DNA"/>
</dbReference>
<name>A0ABR3JRT8_9AGAR</name>
<protein>
    <submittedName>
        <fullName evidence="1">Uncharacterized protein</fullName>
    </submittedName>
</protein>
<accession>A0ABR3JRT8</accession>
<keyword evidence="2" id="KW-1185">Reference proteome</keyword>
<organism evidence="1 2">
    <name type="scientific">Hohenbuehelia grisea</name>
    <dbReference type="NCBI Taxonomy" id="104357"/>
    <lineage>
        <taxon>Eukaryota</taxon>
        <taxon>Fungi</taxon>
        <taxon>Dikarya</taxon>
        <taxon>Basidiomycota</taxon>
        <taxon>Agaricomycotina</taxon>
        <taxon>Agaricomycetes</taxon>
        <taxon>Agaricomycetidae</taxon>
        <taxon>Agaricales</taxon>
        <taxon>Pleurotineae</taxon>
        <taxon>Pleurotaceae</taxon>
        <taxon>Hohenbuehelia</taxon>
    </lineage>
</organism>
<sequence length="410" mass="45067">MAPSTTAADLTTSDPIMEFMPEHGDYVVFYIDFIASVMFLEDEEAFAAARELAKSTCKYVGFVDGLCGIPRPIRLGNPCDVNLLFHGLPTIDHLGNDKLCASPALSFPVFPNEVHPLSRMAVKPEPPLPWKDCYHSSFGDAQCRLSSNGKDRIQVTTLDKSFRRMLRRECTRDLESAEELYVAAAVPLPPTPISPSASLPAGDLPQCFPNAPASAPAPPSDENAFFDFEASESIRFDPQYPRYCGSEYLSDGDNVSIIASDDDCAISDEDDEEDNLLASFLKATCTGSSNPMYPIIQVDLDLSTIDDFDPPSEYFKEEAALRSIIRAGLVRQYRREIAVDFGTSQASLTASRLSSVSESVKTLSSASSHPHVGHPSLLSFLKKLLRPLKTARMHVSSKVRTLTARLRRRS</sequence>
<evidence type="ECO:0000313" key="2">
    <source>
        <dbReference type="Proteomes" id="UP001556367"/>
    </source>
</evidence>
<dbReference type="Proteomes" id="UP001556367">
    <property type="component" value="Unassembled WGS sequence"/>
</dbReference>
<comment type="caution">
    <text evidence="1">The sequence shown here is derived from an EMBL/GenBank/DDBJ whole genome shotgun (WGS) entry which is preliminary data.</text>
</comment>
<reference evidence="2" key="1">
    <citation type="submission" date="2024-06" db="EMBL/GenBank/DDBJ databases">
        <title>Multi-omics analyses provide insights into the biosynthesis of the anticancer antibiotic pleurotin in Hohenbuehelia grisea.</title>
        <authorList>
            <person name="Weaver J.A."/>
            <person name="Alberti F."/>
        </authorList>
    </citation>
    <scope>NUCLEOTIDE SEQUENCE [LARGE SCALE GENOMIC DNA]</scope>
    <source>
        <strain evidence="2">T-177</strain>
    </source>
</reference>
<proteinExistence type="predicted"/>
<gene>
    <name evidence="1" type="ORF">HGRIS_000656</name>
</gene>
<evidence type="ECO:0000313" key="1">
    <source>
        <dbReference type="EMBL" id="KAL0958514.1"/>
    </source>
</evidence>